<accession>A0A0F9N4A3</accession>
<protein>
    <submittedName>
        <fullName evidence="2">Uncharacterized protein</fullName>
    </submittedName>
</protein>
<proteinExistence type="predicted"/>
<organism evidence="2">
    <name type="scientific">marine sediment metagenome</name>
    <dbReference type="NCBI Taxonomy" id="412755"/>
    <lineage>
        <taxon>unclassified sequences</taxon>
        <taxon>metagenomes</taxon>
        <taxon>ecological metagenomes</taxon>
    </lineage>
</organism>
<evidence type="ECO:0000256" key="1">
    <source>
        <dbReference type="SAM" id="Phobius"/>
    </source>
</evidence>
<evidence type="ECO:0000313" key="2">
    <source>
        <dbReference type="EMBL" id="KKN06632.1"/>
    </source>
</evidence>
<dbReference type="AlphaFoldDB" id="A0A0F9N4A3"/>
<keyword evidence="1" id="KW-1133">Transmembrane helix</keyword>
<keyword evidence="1" id="KW-0472">Membrane</keyword>
<comment type="caution">
    <text evidence="2">The sequence shown here is derived from an EMBL/GenBank/DDBJ whole genome shotgun (WGS) entry which is preliminary data.</text>
</comment>
<sequence length="38" mass="4104">MISKLLGGIANTLVMAFMIVVSFALASFVILTAYEIVR</sequence>
<gene>
    <name evidence="2" type="ORF">LCGC14_1075310</name>
</gene>
<name>A0A0F9N4A3_9ZZZZ</name>
<dbReference type="EMBL" id="LAZR01004665">
    <property type="protein sequence ID" value="KKN06632.1"/>
    <property type="molecule type" value="Genomic_DNA"/>
</dbReference>
<feature type="transmembrane region" description="Helical" evidence="1">
    <location>
        <begin position="12"/>
        <end position="34"/>
    </location>
</feature>
<reference evidence="2" key="1">
    <citation type="journal article" date="2015" name="Nature">
        <title>Complex archaea that bridge the gap between prokaryotes and eukaryotes.</title>
        <authorList>
            <person name="Spang A."/>
            <person name="Saw J.H."/>
            <person name="Jorgensen S.L."/>
            <person name="Zaremba-Niedzwiedzka K."/>
            <person name="Martijn J."/>
            <person name="Lind A.E."/>
            <person name="van Eijk R."/>
            <person name="Schleper C."/>
            <person name="Guy L."/>
            <person name="Ettema T.J."/>
        </authorList>
    </citation>
    <scope>NUCLEOTIDE SEQUENCE</scope>
</reference>
<keyword evidence="1" id="KW-0812">Transmembrane</keyword>